<protein>
    <submittedName>
        <fullName evidence="1">Uncharacterized protein</fullName>
    </submittedName>
</protein>
<keyword evidence="2" id="KW-1185">Reference proteome</keyword>
<proteinExistence type="predicted"/>
<dbReference type="RefSeq" id="WP_126660845.1">
    <property type="nucleotide sequence ID" value="NZ_RYYR01000053.1"/>
</dbReference>
<comment type="caution">
    <text evidence="1">The sequence shown here is derived from an EMBL/GenBank/DDBJ whole genome shotgun (WGS) entry which is preliminary data.</text>
</comment>
<evidence type="ECO:0000313" key="1">
    <source>
        <dbReference type="EMBL" id="RUL45640.1"/>
    </source>
</evidence>
<reference evidence="1 2" key="1">
    <citation type="submission" date="2018-12" db="EMBL/GenBank/DDBJ databases">
        <title>Lysinibacillus antri sp. nov., isolated from a cave soil.</title>
        <authorList>
            <person name="Narsing Rao M.P."/>
            <person name="Zhang H."/>
            <person name="Dong Z.-Y."/>
            <person name="Niu X.-K."/>
            <person name="Zhang K."/>
            <person name="Fang B.-Z."/>
            <person name="Kang Y.-Q."/>
            <person name="Xiao M."/>
            <person name="Li W.-J."/>
        </authorList>
    </citation>
    <scope>NUCLEOTIDE SEQUENCE [LARGE SCALE GENOMIC DNA]</scope>
    <source>
        <strain evidence="1 2">SYSU K30002</strain>
    </source>
</reference>
<gene>
    <name evidence="1" type="ORF">EK386_19490</name>
</gene>
<accession>A0A3S0P1J1</accession>
<dbReference type="Proteomes" id="UP000287910">
    <property type="component" value="Unassembled WGS sequence"/>
</dbReference>
<sequence length="123" mass="14294">MAEITAKVNEFVGPTYTKGYIGFRYNGTVVPYYIGNYSDTAYHLDMVSIDMLANNFPQYIQSKEKGMKATDWGYKTEIGLCKLMLDNKLKLVMPNEKGERILVNFEWEGSLWDPHNRPTRRKK</sequence>
<dbReference type="EMBL" id="RYYR01000053">
    <property type="protein sequence ID" value="RUL45640.1"/>
    <property type="molecule type" value="Genomic_DNA"/>
</dbReference>
<organism evidence="1 2">
    <name type="scientific">Lysinibacillus antri</name>
    <dbReference type="NCBI Taxonomy" id="2498145"/>
    <lineage>
        <taxon>Bacteria</taxon>
        <taxon>Bacillati</taxon>
        <taxon>Bacillota</taxon>
        <taxon>Bacilli</taxon>
        <taxon>Bacillales</taxon>
        <taxon>Bacillaceae</taxon>
        <taxon>Lysinibacillus</taxon>
    </lineage>
</organism>
<dbReference type="AlphaFoldDB" id="A0A3S0P1J1"/>
<name>A0A3S0P1J1_9BACI</name>
<evidence type="ECO:0000313" key="2">
    <source>
        <dbReference type="Proteomes" id="UP000287910"/>
    </source>
</evidence>